<accession>A0ABQ1VM08</accession>
<reference evidence="2" key="1">
    <citation type="journal article" date="2019" name="Int. J. Syst. Evol. Microbiol.">
        <title>The Global Catalogue of Microorganisms (GCM) 10K type strain sequencing project: providing services to taxonomists for standard genome sequencing and annotation.</title>
        <authorList>
            <consortium name="The Broad Institute Genomics Platform"/>
            <consortium name="The Broad Institute Genome Sequencing Center for Infectious Disease"/>
            <person name="Wu L."/>
            <person name="Ma J."/>
        </authorList>
    </citation>
    <scope>NUCLEOTIDE SEQUENCE [LARGE SCALE GENOMIC DNA]</scope>
    <source>
        <strain evidence="2">CGMCC 1.15419</strain>
    </source>
</reference>
<dbReference type="Proteomes" id="UP000640509">
    <property type="component" value="Unassembled WGS sequence"/>
</dbReference>
<evidence type="ECO:0000313" key="2">
    <source>
        <dbReference type="Proteomes" id="UP000640509"/>
    </source>
</evidence>
<dbReference type="EMBL" id="BMIV01000026">
    <property type="protein sequence ID" value="GGF80008.1"/>
    <property type="molecule type" value="Genomic_DNA"/>
</dbReference>
<proteinExistence type="predicted"/>
<organism evidence="1 2">
    <name type="scientific">Paracoccus acridae</name>
    <dbReference type="NCBI Taxonomy" id="1795310"/>
    <lineage>
        <taxon>Bacteria</taxon>
        <taxon>Pseudomonadati</taxon>
        <taxon>Pseudomonadota</taxon>
        <taxon>Alphaproteobacteria</taxon>
        <taxon>Rhodobacterales</taxon>
        <taxon>Paracoccaceae</taxon>
        <taxon>Paracoccus</taxon>
    </lineage>
</organism>
<comment type="caution">
    <text evidence="1">The sequence shown here is derived from an EMBL/GenBank/DDBJ whole genome shotgun (WGS) entry which is preliminary data.</text>
</comment>
<name>A0ABQ1VM08_9RHOB</name>
<protein>
    <submittedName>
        <fullName evidence="1">Uncharacterized protein</fullName>
    </submittedName>
</protein>
<gene>
    <name evidence="1" type="ORF">GCM10011402_35760</name>
</gene>
<keyword evidence="2" id="KW-1185">Reference proteome</keyword>
<sequence>MLSSRTPVEASRPLLHLEGKAAASIGRLLPVAKVISFRSQQGRPTFVDTLAGFDTSLRWRRPIGVAQQITQPTSDCYQLDAKPAYINADVTHIAATRSGFRENRLYLPDPLG</sequence>
<evidence type="ECO:0000313" key="1">
    <source>
        <dbReference type="EMBL" id="GGF80008.1"/>
    </source>
</evidence>